<name>A0A919GUV1_9ACTN</name>
<protein>
    <submittedName>
        <fullName evidence="2">Uncharacterized protein</fullName>
    </submittedName>
</protein>
<reference evidence="2" key="1">
    <citation type="submission" date="2020-09" db="EMBL/GenBank/DDBJ databases">
        <title>Whole genome shotgun sequence of Streptomyces xanthophaeus NBRC 12829.</title>
        <authorList>
            <person name="Komaki H."/>
            <person name="Tamura T."/>
        </authorList>
    </citation>
    <scope>NUCLEOTIDE SEQUENCE</scope>
    <source>
        <strain evidence="2">NBRC 12829</strain>
    </source>
</reference>
<dbReference type="AlphaFoldDB" id="A0A919GUV1"/>
<sequence>MTKMCLVVMDLGGIAKRGLPWSRGEVRPAPATVDPEGSQGAPKLRFRGS</sequence>
<evidence type="ECO:0000313" key="2">
    <source>
        <dbReference type="EMBL" id="GHI84660.1"/>
    </source>
</evidence>
<accession>A0A919GUV1</accession>
<feature type="region of interest" description="Disordered" evidence="1">
    <location>
        <begin position="22"/>
        <end position="49"/>
    </location>
</feature>
<organism evidence="2 3">
    <name type="scientific">Streptomyces xanthophaeus</name>
    <dbReference type="NCBI Taxonomy" id="67385"/>
    <lineage>
        <taxon>Bacteria</taxon>
        <taxon>Bacillati</taxon>
        <taxon>Actinomycetota</taxon>
        <taxon>Actinomycetes</taxon>
        <taxon>Kitasatosporales</taxon>
        <taxon>Streptomycetaceae</taxon>
        <taxon>Streptomyces</taxon>
    </lineage>
</organism>
<evidence type="ECO:0000256" key="1">
    <source>
        <dbReference type="SAM" id="MobiDB-lite"/>
    </source>
</evidence>
<comment type="caution">
    <text evidence="2">The sequence shown here is derived from an EMBL/GenBank/DDBJ whole genome shotgun (WGS) entry which is preliminary data.</text>
</comment>
<proteinExistence type="predicted"/>
<dbReference type="Proteomes" id="UP000600026">
    <property type="component" value="Unassembled WGS sequence"/>
</dbReference>
<gene>
    <name evidence="2" type="ORF">Sxan_20240</name>
</gene>
<dbReference type="EMBL" id="BNEE01000004">
    <property type="protein sequence ID" value="GHI84660.1"/>
    <property type="molecule type" value="Genomic_DNA"/>
</dbReference>
<keyword evidence="3" id="KW-1185">Reference proteome</keyword>
<evidence type="ECO:0000313" key="3">
    <source>
        <dbReference type="Proteomes" id="UP000600026"/>
    </source>
</evidence>